<dbReference type="PROSITE" id="PS51084">
    <property type="entry name" value="HIT_2"/>
    <property type="match status" value="1"/>
</dbReference>
<evidence type="ECO:0000313" key="3">
    <source>
        <dbReference type="EMBL" id="GIE53184.1"/>
    </source>
</evidence>
<keyword evidence="4" id="KW-1185">Reference proteome</keyword>
<name>A0A919JUE2_9ACTN</name>
<reference evidence="3" key="1">
    <citation type="submission" date="2021-01" db="EMBL/GenBank/DDBJ databases">
        <title>Whole genome shotgun sequence of Actinoplanes nipponensis NBRC 14063.</title>
        <authorList>
            <person name="Komaki H."/>
            <person name="Tamura T."/>
        </authorList>
    </citation>
    <scope>NUCLEOTIDE SEQUENCE</scope>
    <source>
        <strain evidence="3">NBRC 14063</strain>
    </source>
</reference>
<comment type="caution">
    <text evidence="3">The sequence shown here is derived from an EMBL/GenBank/DDBJ whole genome shotgun (WGS) entry which is preliminary data.</text>
</comment>
<dbReference type="Gene3D" id="3.30.428.10">
    <property type="entry name" value="HIT-like"/>
    <property type="match status" value="1"/>
</dbReference>
<proteinExistence type="predicted"/>
<evidence type="ECO:0000256" key="1">
    <source>
        <dbReference type="PROSITE-ProRule" id="PRU00464"/>
    </source>
</evidence>
<dbReference type="GO" id="GO:0003824">
    <property type="term" value="F:catalytic activity"/>
    <property type="evidence" value="ECO:0007669"/>
    <property type="project" value="InterPro"/>
</dbReference>
<organism evidence="3 4">
    <name type="scientific">Actinoplanes nipponensis</name>
    <dbReference type="NCBI Taxonomy" id="135950"/>
    <lineage>
        <taxon>Bacteria</taxon>
        <taxon>Bacillati</taxon>
        <taxon>Actinomycetota</taxon>
        <taxon>Actinomycetes</taxon>
        <taxon>Micromonosporales</taxon>
        <taxon>Micromonosporaceae</taxon>
        <taxon>Actinoplanes</taxon>
    </lineage>
</organism>
<dbReference type="SUPFAM" id="SSF54197">
    <property type="entry name" value="HIT-like"/>
    <property type="match status" value="1"/>
</dbReference>
<dbReference type="InterPro" id="IPR036265">
    <property type="entry name" value="HIT-like_sf"/>
</dbReference>
<dbReference type="RefSeq" id="WP_203775025.1">
    <property type="nucleotide sequence ID" value="NZ_BAAAYJ010000099.1"/>
</dbReference>
<dbReference type="InterPro" id="IPR011146">
    <property type="entry name" value="HIT-like"/>
</dbReference>
<dbReference type="EMBL" id="BOMQ01000079">
    <property type="protein sequence ID" value="GIE53184.1"/>
    <property type="molecule type" value="Genomic_DNA"/>
</dbReference>
<gene>
    <name evidence="3" type="ORF">Ani05nite_67180</name>
</gene>
<sequence>MSMHESCGVTDHCDSMGWSDDEVFNSIYVGEPPHRVVLSVPGLRLIVDVSPLVAGHLLLVPERHYLSFGHLVPDLAGVVNALVRRLRQAYVDVFGRMAVIEHRSSTTMPSACITHAHWHLLPVDGKQIRRHIVNDGLKPARIQTFEDLHRYASANQSYYYCSDGNSHDVFVADRTIRPQYLRSVVGRMLDIPDPEWDWSVVVRRHLMRETMRLTSGWAHELLP</sequence>
<feature type="short sequence motif" description="Histidine triad motif" evidence="1">
    <location>
        <begin position="115"/>
        <end position="119"/>
    </location>
</feature>
<accession>A0A919JUE2</accession>
<evidence type="ECO:0000313" key="4">
    <source>
        <dbReference type="Proteomes" id="UP000647172"/>
    </source>
</evidence>
<dbReference type="Proteomes" id="UP000647172">
    <property type="component" value="Unassembled WGS sequence"/>
</dbReference>
<dbReference type="AlphaFoldDB" id="A0A919JUE2"/>
<protein>
    <recommendedName>
        <fullName evidence="2">HIT domain-containing protein</fullName>
    </recommendedName>
</protein>
<dbReference type="Pfam" id="PF01230">
    <property type="entry name" value="HIT"/>
    <property type="match status" value="1"/>
</dbReference>
<evidence type="ECO:0000259" key="2">
    <source>
        <dbReference type="PROSITE" id="PS51084"/>
    </source>
</evidence>
<feature type="domain" description="HIT" evidence="2">
    <location>
        <begin position="23"/>
        <end position="130"/>
    </location>
</feature>